<dbReference type="Proteomes" id="UP001286456">
    <property type="component" value="Unassembled WGS sequence"/>
</dbReference>
<dbReference type="EMBL" id="JAUEPO010000002">
    <property type="protein sequence ID" value="KAK3334117.1"/>
    <property type="molecule type" value="Genomic_DNA"/>
</dbReference>
<dbReference type="AlphaFoldDB" id="A0AAE0IZF5"/>
<comment type="caution">
    <text evidence="1">The sequence shown here is derived from an EMBL/GenBank/DDBJ whole genome shotgun (WGS) entry which is preliminary data.</text>
</comment>
<evidence type="ECO:0000313" key="2">
    <source>
        <dbReference type="Proteomes" id="UP001286456"/>
    </source>
</evidence>
<proteinExistence type="predicted"/>
<accession>A0AAE0IZF5</accession>
<organism evidence="1 2">
    <name type="scientific">Cercophora scortea</name>
    <dbReference type="NCBI Taxonomy" id="314031"/>
    <lineage>
        <taxon>Eukaryota</taxon>
        <taxon>Fungi</taxon>
        <taxon>Dikarya</taxon>
        <taxon>Ascomycota</taxon>
        <taxon>Pezizomycotina</taxon>
        <taxon>Sordariomycetes</taxon>
        <taxon>Sordariomycetidae</taxon>
        <taxon>Sordariales</taxon>
        <taxon>Lasiosphaeriaceae</taxon>
        <taxon>Cercophora</taxon>
    </lineage>
</organism>
<name>A0AAE0IZF5_9PEZI</name>
<gene>
    <name evidence="1" type="ORF">B0T19DRAFT_146507</name>
</gene>
<evidence type="ECO:0000313" key="1">
    <source>
        <dbReference type="EMBL" id="KAK3334117.1"/>
    </source>
</evidence>
<reference evidence="1" key="2">
    <citation type="submission" date="2023-06" db="EMBL/GenBank/DDBJ databases">
        <authorList>
            <consortium name="Lawrence Berkeley National Laboratory"/>
            <person name="Haridas S."/>
            <person name="Hensen N."/>
            <person name="Bonometti L."/>
            <person name="Westerberg I."/>
            <person name="Brannstrom I.O."/>
            <person name="Guillou S."/>
            <person name="Cros-Aarteil S."/>
            <person name="Calhoun S."/>
            <person name="Kuo A."/>
            <person name="Mondo S."/>
            <person name="Pangilinan J."/>
            <person name="Riley R."/>
            <person name="Labutti K."/>
            <person name="Andreopoulos B."/>
            <person name="Lipzen A."/>
            <person name="Chen C."/>
            <person name="Yanf M."/>
            <person name="Daum C."/>
            <person name="Ng V."/>
            <person name="Clum A."/>
            <person name="Steindorff A."/>
            <person name="Ohm R."/>
            <person name="Martin F."/>
            <person name="Silar P."/>
            <person name="Natvig D."/>
            <person name="Lalanne C."/>
            <person name="Gautier V."/>
            <person name="Ament-Velasquez S.L."/>
            <person name="Kruys A."/>
            <person name="Hutchinson M.I."/>
            <person name="Powell A.J."/>
            <person name="Barry K."/>
            <person name="Miller A.N."/>
            <person name="Grigoriev I.V."/>
            <person name="Debuchy R."/>
            <person name="Gladieux P."/>
            <person name="Thoren M.H."/>
            <person name="Johannesson H."/>
        </authorList>
    </citation>
    <scope>NUCLEOTIDE SEQUENCE</scope>
    <source>
        <strain evidence="1">SMH4131-1</strain>
    </source>
</reference>
<reference evidence="1" key="1">
    <citation type="journal article" date="2023" name="Mol. Phylogenet. Evol.">
        <title>Genome-scale phylogeny and comparative genomics of the fungal order Sordariales.</title>
        <authorList>
            <person name="Hensen N."/>
            <person name="Bonometti L."/>
            <person name="Westerberg I."/>
            <person name="Brannstrom I.O."/>
            <person name="Guillou S."/>
            <person name="Cros-Aarteil S."/>
            <person name="Calhoun S."/>
            <person name="Haridas S."/>
            <person name="Kuo A."/>
            <person name="Mondo S."/>
            <person name="Pangilinan J."/>
            <person name="Riley R."/>
            <person name="LaButti K."/>
            <person name="Andreopoulos B."/>
            <person name="Lipzen A."/>
            <person name="Chen C."/>
            <person name="Yan M."/>
            <person name="Daum C."/>
            <person name="Ng V."/>
            <person name="Clum A."/>
            <person name="Steindorff A."/>
            <person name="Ohm R.A."/>
            <person name="Martin F."/>
            <person name="Silar P."/>
            <person name="Natvig D.O."/>
            <person name="Lalanne C."/>
            <person name="Gautier V."/>
            <person name="Ament-Velasquez S.L."/>
            <person name="Kruys A."/>
            <person name="Hutchinson M.I."/>
            <person name="Powell A.J."/>
            <person name="Barry K."/>
            <person name="Miller A.N."/>
            <person name="Grigoriev I.V."/>
            <person name="Debuchy R."/>
            <person name="Gladieux P."/>
            <person name="Hiltunen Thoren M."/>
            <person name="Johannesson H."/>
        </authorList>
    </citation>
    <scope>NUCLEOTIDE SEQUENCE</scope>
    <source>
        <strain evidence="1">SMH4131-1</strain>
    </source>
</reference>
<sequence length="323" mass="34877">MWTVPKECQLGPRGRGEFVSIRFFLFYLRRLLLLLAAYLPYLSMNASVVPYNLSTLGPCLPSLAFFVWPSLCPLLPRASPCLVGYPPDRILHTLHGRATAGSNTPASVLSCCTASPDVWPGTSALPLCLFASCLVPLPVLPSGPASNPVGAAEGKGSGRDRHCDTMSHNGCLLCLACCDRHKKPFPLSQNSSYLHTTTSTVWCSTHAFFPPRPSLPPASIHPFVPSVCPPSSINHAESDEARAPGTTHPMNCLPVEPGQSDWNFDLHFPLSLSRSPSLTLSHGVFLGTCRHWCHVSQILHVLLPKTTGPHACQKDALARCASD</sequence>
<protein>
    <submittedName>
        <fullName evidence="1">Uncharacterized protein</fullName>
    </submittedName>
</protein>
<keyword evidence="2" id="KW-1185">Reference proteome</keyword>